<dbReference type="GO" id="GO:0006695">
    <property type="term" value="P:cholesterol biosynthetic process"/>
    <property type="evidence" value="ECO:0007669"/>
    <property type="project" value="TreeGrafter"/>
</dbReference>
<feature type="transmembrane region" description="Helical" evidence="11">
    <location>
        <begin position="261"/>
        <end position="280"/>
    </location>
</feature>
<dbReference type="GO" id="GO:0005789">
    <property type="term" value="C:endoplasmic reticulum membrane"/>
    <property type="evidence" value="ECO:0007669"/>
    <property type="project" value="TreeGrafter"/>
</dbReference>
<feature type="transmembrane region" description="Helical" evidence="11">
    <location>
        <begin position="167"/>
        <end position="191"/>
    </location>
</feature>
<gene>
    <name evidence="12" type="ORF">CRM22_007382</name>
</gene>
<evidence type="ECO:0000256" key="8">
    <source>
        <dbReference type="ARBA" id="ARBA00023170"/>
    </source>
</evidence>
<dbReference type="STRING" id="147828.A0A4S2LGE8"/>
<evidence type="ECO:0000256" key="2">
    <source>
        <dbReference type="ARBA" id="ARBA00005402"/>
    </source>
</evidence>
<sequence>MRYDTLFQLATVSFTDGAVIAKQFKVAERERSKSVGRATPKPRGRTPSRSRSSVGTRLKGTRAPASDSKVGRRLSSSSSSSSSRGTSRQTATRKRVSDVSGPKRGRPSSVRQLNHTGSSPAITPNSRTGRQNVSVSPCSLSSVRKLPSRCAGFCGTLFRETICPSPLLATLLSVSFLPFVLWLNLWVFTPASSQGSTVNAKALWGPAYHFAGVLWPTGWHVYFDYRCHGFVLSYLFLHFLAARFIPFGYRSNSNTEARRSGYRANGLCVLLLFVAIYAVAQFGRFAQLDAVRPSMMFPKHWLGLLAATGQIATVAAVVTYFTSRRLPRSQYAPEGNTGKFPVDFWIGRPLRPRWFGLDWKIVIYRPGVIGLLLAEATCLCVQWEQYGRVSLALVLLVVLHFIWVADFMAFEHAFITSFEVRHEGFGYYTILGALMIPFVYILGAAYMLPKPDLGNLFTLTGEPIYQHWALNILAVVLFLVGYWIYRFSDNQKDLFRRQPNHPSFADTPKISGPHALRLLAGGWWGFVRHPNYLGNLLMVYAAAMLSGFASPIPWTYPLLLTAALLHRIWRTEYLNAEKYGSGWTVYTKLVPNKLIPRIY</sequence>
<organism evidence="12 13">
    <name type="scientific">Opisthorchis felineus</name>
    <dbReference type="NCBI Taxonomy" id="147828"/>
    <lineage>
        <taxon>Eukaryota</taxon>
        <taxon>Metazoa</taxon>
        <taxon>Spiralia</taxon>
        <taxon>Lophotrochozoa</taxon>
        <taxon>Platyhelminthes</taxon>
        <taxon>Trematoda</taxon>
        <taxon>Digenea</taxon>
        <taxon>Opisthorchiida</taxon>
        <taxon>Opisthorchiata</taxon>
        <taxon>Opisthorchiidae</taxon>
        <taxon>Opisthorchis</taxon>
    </lineage>
</organism>
<evidence type="ECO:0000256" key="4">
    <source>
        <dbReference type="ARBA" id="ARBA00022692"/>
    </source>
</evidence>
<comment type="similarity">
    <text evidence="2">Belongs to the ERG4/ERG24 family.</text>
</comment>
<comment type="caution">
    <text evidence="12">The sequence shown here is derived from an EMBL/GenBank/DDBJ whole genome shotgun (WGS) entry which is preliminary data.</text>
</comment>
<reference evidence="12 13" key="1">
    <citation type="journal article" date="2019" name="BMC Genomics">
        <title>New insights from Opisthorchis felineus genome: update on genomics of the epidemiologically important liver flukes.</title>
        <authorList>
            <person name="Ershov N.I."/>
            <person name="Mordvinov V.A."/>
            <person name="Prokhortchouk E.B."/>
            <person name="Pakharukova M.Y."/>
            <person name="Gunbin K.V."/>
            <person name="Ustyantsev K."/>
            <person name="Genaev M.A."/>
            <person name="Blinov A.G."/>
            <person name="Mazur A."/>
            <person name="Boulygina E."/>
            <person name="Tsygankova S."/>
            <person name="Khrameeva E."/>
            <person name="Chekanov N."/>
            <person name="Fan G."/>
            <person name="Xiao A."/>
            <person name="Zhang H."/>
            <person name="Xu X."/>
            <person name="Yang H."/>
            <person name="Solovyev V."/>
            <person name="Lee S.M."/>
            <person name="Liu X."/>
            <person name="Afonnikov D.A."/>
            <person name="Skryabin K.G."/>
        </authorList>
    </citation>
    <scope>NUCLEOTIDE SEQUENCE [LARGE SCALE GENOMIC DNA]</scope>
    <source>
        <strain evidence="12">AK-0245</strain>
        <tissue evidence="12">Whole organism</tissue>
    </source>
</reference>
<evidence type="ECO:0000256" key="10">
    <source>
        <dbReference type="SAM" id="MobiDB-lite"/>
    </source>
</evidence>
<evidence type="ECO:0000313" key="12">
    <source>
        <dbReference type="EMBL" id="TGZ62553.1"/>
    </source>
</evidence>
<evidence type="ECO:0000313" key="13">
    <source>
        <dbReference type="Proteomes" id="UP000308267"/>
    </source>
</evidence>
<feature type="transmembrane region" description="Helical" evidence="11">
    <location>
        <begin position="536"/>
        <end position="556"/>
    </location>
</feature>
<feature type="transmembrane region" description="Helical" evidence="11">
    <location>
        <begin position="203"/>
        <end position="223"/>
    </location>
</feature>
<dbReference type="Gene3D" id="1.20.120.1630">
    <property type="match status" value="1"/>
</dbReference>
<keyword evidence="7 11" id="KW-0472">Membrane</keyword>
<feature type="transmembrane region" description="Helical" evidence="11">
    <location>
        <begin position="229"/>
        <end position="249"/>
    </location>
</feature>
<evidence type="ECO:0000256" key="9">
    <source>
        <dbReference type="ARBA" id="ARBA00023242"/>
    </source>
</evidence>
<feature type="transmembrane region" description="Helical" evidence="11">
    <location>
        <begin position="362"/>
        <end position="383"/>
    </location>
</feature>
<feature type="region of interest" description="Disordered" evidence="10">
    <location>
        <begin position="28"/>
        <end position="134"/>
    </location>
</feature>
<keyword evidence="4 11" id="KW-0812">Transmembrane</keyword>
<proteinExistence type="inferred from homology"/>
<dbReference type="PANTHER" id="PTHR21257:SF55">
    <property type="entry name" value="DELTA(14)-STEROL REDUCTASE LBR"/>
    <property type="match status" value="1"/>
</dbReference>
<dbReference type="Pfam" id="PF01222">
    <property type="entry name" value="ERG4_ERG24"/>
    <property type="match status" value="1"/>
</dbReference>
<keyword evidence="13" id="KW-1185">Reference proteome</keyword>
<accession>A0A4S2LGE8</accession>
<keyword evidence="9" id="KW-0539">Nucleus</keyword>
<evidence type="ECO:0000256" key="3">
    <source>
        <dbReference type="ARBA" id="ARBA00022553"/>
    </source>
</evidence>
<evidence type="ECO:0000256" key="7">
    <source>
        <dbReference type="ARBA" id="ARBA00023136"/>
    </source>
</evidence>
<dbReference type="GO" id="GO:0003677">
    <property type="term" value="F:DNA binding"/>
    <property type="evidence" value="ECO:0007669"/>
    <property type="project" value="UniProtKB-KW"/>
</dbReference>
<feature type="transmembrane region" description="Helical" evidence="11">
    <location>
        <begin position="425"/>
        <end position="448"/>
    </location>
</feature>
<evidence type="ECO:0000256" key="1">
    <source>
        <dbReference type="ARBA" id="ARBA00004473"/>
    </source>
</evidence>
<keyword evidence="6" id="KW-0238">DNA-binding</keyword>
<name>A0A4S2LGE8_OPIFE</name>
<dbReference type="GO" id="GO:0050613">
    <property type="term" value="F:Delta14-sterol reductase activity"/>
    <property type="evidence" value="ECO:0007669"/>
    <property type="project" value="TreeGrafter"/>
</dbReference>
<dbReference type="PANTHER" id="PTHR21257">
    <property type="entry name" value="DELTA(14)-STEROL REDUCTASE"/>
    <property type="match status" value="1"/>
</dbReference>
<keyword evidence="8" id="KW-0675">Receptor</keyword>
<dbReference type="AlphaFoldDB" id="A0A4S2LGE8"/>
<dbReference type="Proteomes" id="UP000308267">
    <property type="component" value="Unassembled WGS sequence"/>
</dbReference>
<feature type="compositionally biased region" description="Polar residues" evidence="10">
    <location>
        <begin position="109"/>
        <end position="134"/>
    </location>
</feature>
<feature type="transmembrane region" description="Helical" evidence="11">
    <location>
        <begin position="300"/>
        <end position="321"/>
    </location>
</feature>
<dbReference type="EMBL" id="SJOL01007472">
    <property type="protein sequence ID" value="TGZ62553.1"/>
    <property type="molecule type" value="Genomic_DNA"/>
</dbReference>
<comment type="subcellular location">
    <subcellularLocation>
        <location evidence="1">Nucleus inner membrane</location>
        <topology evidence="1">Multi-pass membrane protein</topology>
    </subcellularLocation>
</comment>
<dbReference type="PROSITE" id="PS50244">
    <property type="entry name" value="S5A_REDUCTASE"/>
    <property type="match status" value="1"/>
</dbReference>
<feature type="transmembrane region" description="Helical" evidence="11">
    <location>
        <begin position="468"/>
        <end position="487"/>
    </location>
</feature>
<keyword evidence="5 11" id="KW-1133">Transmembrane helix</keyword>
<evidence type="ECO:0000256" key="6">
    <source>
        <dbReference type="ARBA" id="ARBA00023125"/>
    </source>
</evidence>
<evidence type="ECO:0000256" key="5">
    <source>
        <dbReference type="ARBA" id="ARBA00022989"/>
    </source>
</evidence>
<evidence type="ECO:0000256" key="11">
    <source>
        <dbReference type="SAM" id="Phobius"/>
    </source>
</evidence>
<keyword evidence="3" id="KW-0597">Phosphoprotein</keyword>
<dbReference type="GO" id="GO:0005637">
    <property type="term" value="C:nuclear inner membrane"/>
    <property type="evidence" value="ECO:0007669"/>
    <property type="project" value="UniProtKB-SubCell"/>
</dbReference>
<feature type="transmembrane region" description="Helical" evidence="11">
    <location>
        <begin position="389"/>
        <end position="413"/>
    </location>
</feature>
<dbReference type="OrthoDB" id="5326588at2759"/>
<dbReference type="InterPro" id="IPR001171">
    <property type="entry name" value="ERG24_DHCR-like"/>
</dbReference>
<protein>
    <submittedName>
        <fullName evidence="12">Uncharacterized protein</fullName>
    </submittedName>
</protein>